<dbReference type="SUPFAM" id="SSF46785">
    <property type="entry name" value="Winged helix' DNA-binding domain"/>
    <property type="match status" value="1"/>
</dbReference>
<dbReference type="InterPro" id="IPR039422">
    <property type="entry name" value="MarR/SlyA-like"/>
</dbReference>
<evidence type="ECO:0000259" key="1">
    <source>
        <dbReference type="PROSITE" id="PS50995"/>
    </source>
</evidence>
<evidence type="ECO:0000313" key="3">
    <source>
        <dbReference type="Proteomes" id="UP000470875"/>
    </source>
</evidence>
<dbReference type="InterPro" id="IPR036388">
    <property type="entry name" value="WH-like_DNA-bd_sf"/>
</dbReference>
<accession>A0A6N7W3Y8</accession>
<dbReference type="GO" id="GO:0006950">
    <property type="term" value="P:response to stress"/>
    <property type="evidence" value="ECO:0007669"/>
    <property type="project" value="TreeGrafter"/>
</dbReference>
<feature type="domain" description="HTH marR-type" evidence="1">
    <location>
        <begin position="1"/>
        <end position="145"/>
    </location>
</feature>
<gene>
    <name evidence="2" type="ORF">FYJ24_04390</name>
</gene>
<sequence length="150" mass="17181">MDDAPDSRRSLAWRIFFDASTRLQGILEVKLKKEAGITLADYNILLTLFEAPDHQMRMGELADRVTFSPSRLTYLVSRLVKDQLVEKLPSDVDGRGFIARLTPEGIQRTEASTVIHQETVRKLLLDDLTDAEIDRIVDAFERVDEQYRSD</sequence>
<name>A0A6N7W3Y8_9ACTO</name>
<keyword evidence="3" id="KW-1185">Reference proteome</keyword>
<dbReference type="AlphaFoldDB" id="A0A6N7W3Y8"/>
<evidence type="ECO:0000313" key="2">
    <source>
        <dbReference type="EMBL" id="MSS84015.1"/>
    </source>
</evidence>
<dbReference type="InterPro" id="IPR036390">
    <property type="entry name" value="WH_DNA-bd_sf"/>
</dbReference>
<comment type="caution">
    <text evidence="2">The sequence shown here is derived from an EMBL/GenBank/DDBJ whole genome shotgun (WGS) entry which is preliminary data.</text>
</comment>
<protein>
    <submittedName>
        <fullName evidence="2">MarR family transcriptional regulator</fullName>
    </submittedName>
</protein>
<reference evidence="2 3" key="1">
    <citation type="submission" date="2019-08" db="EMBL/GenBank/DDBJ databases">
        <title>In-depth cultivation of the pig gut microbiome towards novel bacterial diversity and tailored functional studies.</title>
        <authorList>
            <person name="Wylensek D."/>
            <person name="Hitch T.C.A."/>
            <person name="Clavel T."/>
        </authorList>
    </citation>
    <scope>NUCLEOTIDE SEQUENCE [LARGE SCALE GENOMIC DNA]</scope>
    <source>
        <strain evidence="2 3">WB03_NA08</strain>
    </source>
</reference>
<proteinExistence type="predicted"/>
<dbReference type="SMART" id="SM00347">
    <property type="entry name" value="HTH_MARR"/>
    <property type="match status" value="1"/>
</dbReference>
<dbReference type="EMBL" id="VULO01000004">
    <property type="protein sequence ID" value="MSS84015.1"/>
    <property type="molecule type" value="Genomic_DNA"/>
</dbReference>
<dbReference type="InterPro" id="IPR000835">
    <property type="entry name" value="HTH_MarR-typ"/>
</dbReference>
<dbReference type="PROSITE" id="PS50995">
    <property type="entry name" value="HTH_MARR_2"/>
    <property type="match status" value="1"/>
</dbReference>
<dbReference type="Gene3D" id="1.10.10.10">
    <property type="entry name" value="Winged helix-like DNA-binding domain superfamily/Winged helix DNA-binding domain"/>
    <property type="match status" value="1"/>
</dbReference>
<dbReference type="GO" id="GO:0003700">
    <property type="term" value="F:DNA-binding transcription factor activity"/>
    <property type="evidence" value="ECO:0007669"/>
    <property type="project" value="InterPro"/>
</dbReference>
<dbReference type="PANTHER" id="PTHR33164">
    <property type="entry name" value="TRANSCRIPTIONAL REGULATOR, MARR FAMILY"/>
    <property type="match status" value="1"/>
</dbReference>
<dbReference type="PANTHER" id="PTHR33164:SF99">
    <property type="entry name" value="MARR FAMILY REGULATORY PROTEIN"/>
    <property type="match status" value="1"/>
</dbReference>
<dbReference type="Pfam" id="PF12802">
    <property type="entry name" value="MarR_2"/>
    <property type="match status" value="1"/>
</dbReference>
<organism evidence="2 3">
    <name type="scientific">Scrofimicrobium canadense</name>
    <dbReference type="NCBI Taxonomy" id="2652290"/>
    <lineage>
        <taxon>Bacteria</taxon>
        <taxon>Bacillati</taxon>
        <taxon>Actinomycetota</taxon>
        <taxon>Actinomycetes</taxon>
        <taxon>Actinomycetales</taxon>
        <taxon>Actinomycetaceae</taxon>
        <taxon>Scrofimicrobium</taxon>
    </lineage>
</organism>
<dbReference type="Proteomes" id="UP000470875">
    <property type="component" value="Unassembled WGS sequence"/>
</dbReference>